<evidence type="ECO:0008006" key="4">
    <source>
        <dbReference type="Google" id="ProtNLM"/>
    </source>
</evidence>
<accession>A0A0U1LVW8</accession>
<evidence type="ECO:0000256" key="1">
    <source>
        <dbReference type="SAM" id="SignalP"/>
    </source>
</evidence>
<dbReference type="PANTHER" id="PTHR40640:SF1">
    <property type="entry name" value="ANCHORED GLYCOPROTEIN, PUTATIVE (AFU_ORTHOLOGUE AFUA_8G04860)-RELATED"/>
    <property type="match status" value="1"/>
</dbReference>
<organism evidence="2 3">
    <name type="scientific">Talaromyces islandicus</name>
    <name type="common">Penicillium islandicum</name>
    <dbReference type="NCBI Taxonomy" id="28573"/>
    <lineage>
        <taxon>Eukaryota</taxon>
        <taxon>Fungi</taxon>
        <taxon>Dikarya</taxon>
        <taxon>Ascomycota</taxon>
        <taxon>Pezizomycotina</taxon>
        <taxon>Eurotiomycetes</taxon>
        <taxon>Eurotiomycetidae</taxon>
        <taxon>Eurotiales</taxon>
        <taxon>Trichocomaceae</taxon>
        <taxon>Talaromyces</taxon>
        <taxon>Talaromyces sect. Islandici</taxon>
    </lineage>
</organism>
<name>A0A0U1LVW8_TALIS</name>
<dbReference type="Proteomes" id="UP000054383">
    <property type="component" value="Unassembled WGS sequence"/>
</dbReference>
<dbReference type="OrthoDB" id="4991875at2759"/>
<dbReference type="PANTHER" id="PTHR40640">
    <property type="entry name" value="ANCHORED GLYCOPROTEIN, PUTATIVE (AFU_ORTHOLOGUE AFUA_8G04860)-RELATED"/>
    <property type="match status" value="1"/>
</dbReference>
<evidence type="ECO:0000313" key="2">
    <source>
        <dbReference type="EMBL" id="CRG87543.1"/>
    </source>
</evidence>
<evidence type="ECO:0000313" key="3">
    <source>
        <dbReference type="Proteomes" id="UP000054383"/>
    </source>
</evidence>
<dbReference type="STRING" id="28573.A0A0U1LVW8"/>
<dbReference type="OMA" id="TTYKITC"/>
<protein>
    <recommendedName>
        <fullName evidence="4">GPI anchored protein</fullName>
    </recommendedName>
</protein>
<proteinExistence type="predicted"/>
<keyword evidence="3" id="KW-1185">Reference proteome</keyword>
<gene>
    <name evidence="2" type="ORF">PISL3812_04561</name>
</gene>
<dbReference type="EMBL" id="CVMT01000003">
    <property type="protein sequence ID" value="CRG87543.1"/>
    <property type="molecule type" value="Genomic_DNA"/>
</dbReference>
<sequence length="226" mass="21610">MHSLALLSLPLLGSVAAAESVTSLFLPGFDAPTLLGSVMGSTGSTTTFFVYCPAGTPADECGVAPGLTAIGAPKTADVTFQDKEAKISLHLQCDLSNPEVANCVETIGGASALYPGTSTGSFTSPDIATMYVPVTITTGAASTGASATASTASMTSAPASAGATTVAPSATTLSATTLTGTHSASTATAASSSAASSTSTGGVPRVTGGVQWAAGGAAVALALAAL</sequence>
<dbReference type="AlphaFoldDB" id="A0A0U1LVW8"/>
<reference evidence="2 3" key="1">
    <citation type="submission" date="2015-04" db="EMBL/GenBank/DDBJ databases">
        <authorList>
            <person name="Syromyatnikov M.Y."/>
            <person name="Popov V.N."/>
        </authorList>
    </citation>
    <scope>NUCLEOTIDE SEQUENCE [LARGE SCALE GENOMIC DNA]</scope>
    <source>
        <strain evidence="2">WF-38-12</strain>
    </source>
</reference>
<feature type="chain" id="PRO_5006711287" description="GPI anchored protein" evidence="1">
    <location>
        <begin position="18"/>
        <end position="226"/>
    </location>
</feature>
<feature type="signal peptide" evidence="1">
    <location>
        <begin position="1"/>
        <end position="17"/>
    </location>
</feature>
<keyword evidence="1" id="KW-0732">Signal</keyword>